<keyword evidence="2" id="KW-1185">Reference proteome</keyword>
<name>A0A1R3L414_9ROSI</name>
<keyword evidence="1" id="KW-0269">Exonuclease</keyword>
<proteinExistence type="predicted"/>
<dbReference type="Proteomes" id="UP000187203">
    <property type="component" value="Unassembled WGS sequence"/>
</dbReference>
<evidence type="ECO:0000313" key="2">
    <source>
        <dbReference type="Proteomes" id="UP000187203"/>
    </source>
</evidence>
<evidence type="ECO:0000313" key="1">
    <source>
        <dbReference type="EMBL" id="OMP14029.1"/>
    </source>
</evidence>
<accession>A0A1R3L414</accession>
<dbReference type="AlphaFoldDB" id="A0A1R3L414"/>
<organism evidence="1 2">
    <name type="scientific">Corchorus olitorius</name>
    <dbReference type="NCBI Taxonomy" id="93759"/>
    <lineage>
        <taxon>Eukaryota</taxon>
        <taxon>Viridiplantae</taxon>
        <taxon>Streptophyta</taxon>
        <taxon>Embryophyta</taxon>
        <taxon>Tracheophyta</taxon>
        <taxon>Spermatophyta</taxon>
        <taxon>Magnoliopsida</taxon>
        <taxon>eudicotyledons</taxon>
        <taxon>Gunneridae</taxon>
        <taxon>Pentapetalae</taxon>
        <taxon>rosids</taxon>
        <taxon>malvids</taxon>
        <taxon>Malvales</taxon>
        <taxon>Malvaceae</taxon>
        <taxon>Grewioideae</taxon>
        <taxon>Apeibeae</taxon>
        <taxon>Corchorus</taxon>
    </lineage>
</organism>
<dbReference type="GO" id="GO:0004527">
    <property type="term" value="F:exonuclease activity"/>
    <property type="evidence" value="ECO:0007669"/>
    <property type="project" value="UniProtKB-KW"/>
</dbReference>
<keyword evidence="1" id="KW-0378">Hydrolase</keyword>
<gene>
    <name evidence="1" type="ORF">COLO4_00399</name>
</gene>
<reference evidence="2" key="1">
    <citation type="submission" date="2013-09" db="EMBL/GenBank/DDBJ databases">
        <title>Corchorus olitorius genome sequencing.</title>
        <authorList>
            <person name="Alam M."/>
            <person name="Haque M.S."/>
            <person name="Islam M.S."/>
            <person name="Emdad E.M."/>
            <person name="Islam M.M."/>
            <person name="Ahmed B."/>
            <person name="Halim A."/>
            <person name="Hossen Q.M.M."/>
            <person name="Hossain M.Z."/>
            <person name="Ahmed R."/>
            <person name="Khan M.M."/>
            <person name="Islam R."/>
            <person name="Rashid M.M."/>
            <person name="Khan S.A."/>
            <person name="Rahman M.S."/>
            <person name="Alam M."/>
            <person name="Yahiya A.S."/>
            <person name="Khan M.S."/>
            <person name="Azam M.S."/>
            <person name="Haque T."/>
            <person name="Lashkar M.Z.H."/>
            <person name="Akhand A.I."/>
            <person name="Morshed G."/>
            <person name="Roy S."/>
            <person name="Uddin K.S."/>
            <person name="Rabeya T."/>
            <person name="Hossain A.S."/>
            <person name="Chowdhury A."/>
            <person name="Snigdha A.R."/>
            <person name="Mortoza M.S."/>
            <person name="Matin S.A."/>
            <person name="Hoque S.M.E."/>
            <person name="Islam M.K."/>
            <person name="Roy D.K."/>
            <person name="Haider R."/>
            <person name="Moosa M.M."/>
            <person name="Elias S.M."/>
            <person name="Hasan A.M."/>
            <person name="Jahan S."/>
            <person name="Shafiuddin M."/>
            <person name="Mahmood N."/>
            <person name="Shommy N.S."/>
        </authorList>
    </citation>
    <scope>NUCLEOTIDE SEQUENCE [LARGE SCALE GENOMIC DNA]</scope>
    <source>
        <strain evidence="2">cv. O-4</strain>
    </source>
</reference>
<comment type="caution">
    <text evidence="1">The sequence shown here is derived from an EMBL/GenBank/DDBJ whole genome shotgun (WGS) entry which is preliminary data.</text>
</comment>
<protein>
    <submittedName>
        <fullName evidence="1">Ss-DNA-specific exonuclease RecJ-like protein</fullName>
    </submittedName>
</protein>
<keyword evidence="1" id="KW-0540">Nuclease</keyword>
<dbReference type="EMBL" id="AWUE01002382">
    <property type="protein sequence ID" value="OMP14029.1"/>
    <property type="molecule type" value="Genomic_DNA"/>
</dbReference>
<sequence length="143" mass="15042">MPASQLIQFETHPVPRRRVRFLFCHGSGFGQINQALMGTSARERANEGGRLAHGHEAGHGIPRHGPVLGGSGGGSLVATGADAPQRVAFVGCGPAQHVPCGRHAIRIQPPAPPRGRHCLRAQPGRGRWLCQAGAGPAADHWRA</sequence>